<dbReference type="Gene3D" id="1.50.40.10">
    <property type="entry name" value="Mitochondrial carrier domain"/>
    <property type="match status" value="1"/>
</dbReference>
<comment type="subcellular location">
    <subcellularLocation>
        <location evidence="1">Mitochondrion inner membrane</location>
        <topology evidence="1">Multi-pass membrane protein</topology>
    </subcellularLocation>
</comment>
<dbReference type="GO" id="GO:0005743">
    <property type="term" value="C:mitochondrial inner membrane"/>
    <property type="evidence" value="ECO:0007669"/>
    <property type="project" value="UniProtKB-SubCell"/>
</dbReference>
<dbReference type="OrthoDB" id="2139348at2759"/>
<evidence type="ECO:0000256" key="6">
    <source>
        <dbReference type="ARBA" id="ARBA00022792"/>
    </source>
</evidence>
<feature type="repeat" description="Solcar" evidence="10">
    <location>
        <begin position="34"/>
        <end position="114"/>
    </location>
</feature>
<organism evidence="12 13">
    <name type="scientific">Branchiostoma lanceolatum</name>
    <name type="common">Common lancelet</name>
    <name type="synonym">Amphioxus lanceolatum</name>
    <dbReference type="NCBI Taxonomy" id="7740"/>
    <lineage>
        <taxon>Eukaryota</taxon>
        <taxon>Metazoa</taxon>
        <taxon>Chordata</taxon>
        <taxon>Cephalochordata</taxon>
        <taxon>Leptocardii</taxon>
        <taxon>Amphioxiformes</taxon>
        <taxon>Branchiostomatidae</taxon>
        <taxon>Branchiostoma</taxon>
    </lineage>
</organism>
<comment type="similarity">
    <text evidence="2 11">Belongs to the mitochondrial carrier (TC 2.A.29) family.</text>
</comment>
<keyword evidence="8" id="KW-0496">Mitochondrion</keyword>
<keyword evidence="5" id="KW-0677">Repeat</keyword>
<name>A0A8K0EEH0_BRALA</name>
<dbReference type="AlphaFoldDB" id="A0A8K0EEH0"/>
<dbReference type="Pfam" id="PF00153">
    <property type="entry name" value="Mito_carr"/>
    <property type="match status" value="3"/>
</dbReference>
<evidence type="ECO:0000256" key="9">
    <source>
        <dbReference type="ARBA" id="ARBA00023136"/>
    </source>
</evidence>
<keyword evidence="7" id="KW-1133">Transmembrane helix</keyword>
<dbReference type="EMBL" id="OV696701">
    <property type="protein sequence ID" value="CAH1247913.1"/>
    <property type="molecule type" value="Genomic_DNA"/>
</dbReference>
<evidence type="ECO:0000256" key="8">
    <source>
        <dbReference type="ARBA" id="ARBA00023128"/>
    </source>
</evidence>
<evidence type="ECO:0000256" key="5">
    <source>
        <dbReference type="ARBA" id="ARBA00022737"/>
    </source>
</evidence>
<protein>
    <submittedName>
        <fullName evidence="12">SLC25A51 protein</fullName>
    </submittedName>
</protein>
<dbReference type="PANTHER" id="PTHR46131:SF1">
    <property type="entry name" value="SD08549P"/>
    <property type="match status" value="1"/>
</dbReference>
<evidence type="ECO:0000256" key="2">
    <source>
        <dbReference type="ARBA" id="ARBA00006375"/>
    </source>
</evidence>
<dbReference type="PANTHER" id="PTHR46131">
    <property type="entry name" value="SD08549P"/>
    <property type="match status" value="1"/>
</dbReference>
<gene>
    <name evidence="12" type="primary">SLC25A51</name>
    <name evidence="12" type="ORF">BLAG_LOCUS9439</name>
</gene>
<feature type="repeat" description="Solcar" evidence="10">
    <location>
        <begin position="216"/>
        <end position="303"/>
    </location>
</feature>
<keyword evidence="13" id="KW-1185">Reference proteome</keyword>
<sequence length="311" mass="35461">MSGESSQRDTGFVYDAARLRIENGWNKPHNIYGKDDMQGFVCGWGAAVINTVVTFPVNKLMFRQQLHGMRLHKAFHQMQSEGLRHLYRGLLPPFLQKTFSLSLMFGLYDVYGKLLTHSFPNMQKPVVQAFAGIGAGFSEAILTPFERLQTLLQDHRYHNHFNNTFDAFKTVRTYGFAEYYRGVSVILIRNGLSNAVFFNMRGRIKDALPATDNQMGNFFEDFVSGAVLGALLSTLFFPLNVTKTAMQARLGGEFISPGKMFVIVYETRGRNWKKMFRGVHLSYSRAMISWGIINASYELLRTLLFPQSKED</sequence>
<dbReference type="GO" id="GO:0051724">
    <property type="term" value="F:NAD transmembrane transporter activity"/>
    <property type="evidence" value="ECO:0007669"/>
    <property type="project" value="TreeGrafter"/>
</dbReference>
<evidence type="ECO:0000256" key="10">
    <source>
        <dbReference type="PROSITE-ProRule" id="PRU00282"/>
    </source>
</evidence>
<accession>A0A8K0EEH0</accession>
<dbReference type="Proteomes" id="UP000838412">
    <property type="component" value="Chromosome 16"/>
</dbReference>
<reference evidence="12" key="1">
    <citation type="submission" date="2022-01" db="EMBL/GenBank/DDBJ databases">
        <authorList>
            <person name="Braso-Vives M."/>
        </authorList>
    </citation>
    <scope>NUCLEOTIDE SEQUENCE</scope>
</reference>
<keyword evidence="4 10" id="KW-0812">Transmembrane</keyword>
<dbReference type="InterPro" id="IPR018108">
    <property type="entry name" value="MCP_transmembrane"/>
</dbReference>
<keyword evidence="9 10" id="KW-0472">Membrane</keyword>
<evidence type="ECO:0000256" key="3">
    <source>
        <dbReference type="ARBA" id="ARBA00022448"/>
    </source>
</evidence>
<evidence type="ECO:0000313" key="12">
    <source>
        <dbReference type="EMBL" id="CAH1247913.1"/>
    </source>
</evidence>
<proteinExistence type="inferred from homology"/>
<evidence type="ECO:0000256" key="1">
    <source>
        <dbReference type="ARBA" id="ARBA00004448"/>
    </source>
</evidence>
<keyword evidence="3 11" id="KW-0813">Transport</keyword>
<evidence type="ECO:0000256" key="11">
    <source>
        <dbReference type="RuleBase" id="RU000488"/>
    </source>
</evidence>
<dbReference type="InterPro" id="IPR023395">
    <property type="entry name" value="MCP_dom_sf"/>
</dbReference>
<evidence type="ECO:0000256" key="4">
    <source>
        <dbReference type="ARBA" id="ARBA00022692"/>
    </source>
</evidence>
<dbReference type="PROSITE" id="PS50920">
    <property type="entry name" value="SOLCAR"/>
    <property type="match status" value="3"/>
</dbReference>
<dbReference type="InterPro" id="IPR052465">
    <property type="entry name" value="Mito_NAD+_Carrier"/>
</dbReference>
<evidence type="ECO:0000256" key="7">
    <source>
        <dbReference type="ARBA" id="ARBA00022989"/>
    </source>
</evidence>
<keyword evidence="6" id="KW-0999">Mitochondrion inner membrane</keyword>
<dbReference type="SUPFAM" id="SSF103506">
    <property type="entry name" value="Mitochondrial carrier"/>
    <property type="match status" value="1"/>
</dbReference>
<feature type="repeat" description="Solcar" evidence="10">
    <location>
        <begin position="123"/>
        <end position="207"/>
    </location>
</feature>
<evidence type="ECO:0000313" key="13">
    <source>
        <dbReference type="Proteomes" id="UP000838412"/>
    </source>
</evidence>